<dbReference type="SUPFAM" id="SSF50978">
    <property type="entry name" value="WD40 repeat-like"/>
    <property type="match status" value="1"/>
</dbReference>
<keyword evidence="14" id="KW-1185">Reference proteome</keyword>
<comment type="subcellular location">
    <subcellularLocation>
        <location evidence="8">Endomembrane system</location>
        <topology evidence="8">Peripheral membrane protein</topology>
        <orientation evidence="8">Cytoplasmic side</orientation>
    </subcellularLocation>
    <subcellularLocation>
        <location evidence="9">Vacuole membrane</location>
        <topology evidence="9">Peripheral membrane protein</topology>
        <orientation evidence="9">Cytoplasmic side</orientation>
    </subcellularLocation>
</comment>
<evidence type="ECO:0000313" key="14">
    <source>
        <dbReference type="Proteomes" id="UP000095009"/>
    </source>
</evidence>
<keyword evidence="4 10" id="KW-0863">Zinc-finger</keyword>
<organism evidence="13 14">
    <name type="scientific">Nadsonia fulvescens var. elongata DSM 6958</name>
    <dbReference type="NCBI Taxonomy" id="857566"/>
    <lineage>
        <taxon>Eukaryota</taxon>
        <taxon>Fungi</taxon>
        <taxon>Dikarya</taxon>
        <taxon>Ascomycota</taxon>
        <taxon>Saccharomycotina</taxon>
        <taxon>Dipodascomycetes</taxon>
        <taxon>Dipodascales</taxon>
        <taxon>Dipodascales incertae sedis</taxon>
        <taxon>Nadsonia</taxon>
    </lineage>
</organism>
<keyword evidence="9" id="KW-0926">Vacuole</keyword>
<evidence type="ECO:0000256" key="10">
    <source>
        <dbReference type="PROSITE-ProRule" id="PRU00175"/>
    </source>
</evidence>
<sequence length="989" mass="111192">MSLSSWRHFNFFEGAPIRDPCSGNEDNLLYSDPTLSAICAADERVFFAVTKSAGILVKGFDQDLGLVNSWVAYASGWTVSYMKYIPEARILITVAENLGSPVLVKLWSLKKLDKKTNQPKCQSTLSVVNGSNTYPISAFAISRESNILAFGYGDGSVILVRGDILNDRGYRQRLVYNSKTPITGLAFHENPQGLVTLYVTTVSKIITLPTNGKNEGKTDRVLDANKGADLGCVSLTDKGELLVGHQDALRYYTVNGHGPSIALSVPKKQLYYLNNRYIFIITSGRLGNEPSSGEITNNTLLAVDRSRVKDFFETTRLLIIDIQHKHVAFSSQISHAVKDVFMIWNNFYLLGTDGILYRIHERDINAQLDILVQRDLYDLAIELASGESSVNNSEILKIRKKYGDYLFNKGEYETAMDNYVKSITPDGASEIIIKYSDPSRITSLPKYLETLHQMNLATKDHITLLFNCYTRLGDTANLNKYIKDICDSKILDFDAVVKICRQSGYFTEAAFLAEKHGENELAVKIKLNDIGNIKECLNFIVNLEAEDVLHIMINHSRVLLDSFPNETTAILIELFTGKYVPGMKIGNNKNTQLLEAISDNSSSITAPVIQSYRAFMSYMTPHLNNDETTQENEITIDSKSYEPTYLPPQPRLIFSSFLNHPNEFIIFLEACISKFDYFGGSSKDKSDLLSTLFEMYLELASQANTESEKFEWENKAKTLGKDFKAEMDTTTLLLLSHLADFSEGQLLARDADGYQLDIFRAFVINNDTQGALKVLHQFAQDEKELYVLALSFFVSSEEVFNEVGEKELQKVLDIIRKEKLLSPLQVVQALSVNSVACISTIRDYLLEIIKKEKTDIENNRLLKESYKAETDAKRAEIIKLTKDPTTIQSTRCTECNTTMDLPAVHFLCKHSYHQRCLNEPSTIGKYAKPTLQCPTCLPDMEAIRAITRAQEDISGRHDLFKVSLDDSESKFMTVTDFFGRGAIENAGIV</sequence>
<comment type="catalytic activity">
    <reaction evidence="9">
        <text>S-ubiquitinyl-[E2 ubiquitin-conjugating enzyme]-L-cysteine + [acceptor protein]-L-lysine = [E2 ubiquitin-conjugating enzyme]-L-cysteine + N(6)-ubiquitinyl-[acceptor protein]-L-lysine.</text>
        <dbReference type="EC" id="2.3.2.27"/>
    </reaction>
</comment>
<evidence type="ECO:0000256" key="6">
    <source>
        <dbReference type="ARBA" id="ARBA00022927"/>
    </source>
</evidence>
<keyword evidence="9" id="KW-0808">Transferase</keyword>
<dbReference type="CDD" id="cd16688">
    <property type="entry name" value="RING-H2_Vps11"/>
    <property type="match status" value="1"/>
</dbReference>
<gene>
    <name evidence="13" type="ORF">NADFUDRAFT_69604</name>
</gene>
<evidence type="ECO:0000256" key="7">
    <source>
        <dbReference type="ARBA" id="ARBA00023136"/>
    </source>
</evidence>
<evidence type="ECO:0000256" key="5">
    <source>
        <dbReference type="ARBA" id="ARBA00022833"/>
    </source>
</evidence>
<name>A0A1E3PLU6_9ASCO</name>
<keyword evidence="3" id="KW-0479">Metal-binding</keyword>
<dbReference type="Pfam" id="PF23341">
    <property type="entry name" value="PEP5_VPS11_N"/>
    <property type="match status" value="1"/>
</dbReference>
<dbReference type="GO" id="GO:0000329">
    <property type="term" value="C:fungal-type vacuole membrane"/>
    <property type="evidence" value="ECO:0007669"/>
    <property type="project" value="UniProtKB-UniRule"/>
</dbReference>
<dbReference type="InterPro" id="IPR057307">
    <property type="entry name" value="PEP5_VPS11_N"/>
</dbReference>
<evidence type="ECO:0000256" key="3">
    <source>
        <dbReference type="ARBA" id="ARBA00022723"/>
    </source>
</evidence>
<evidence type="ECO:0000313" key="13">
    <source>
        <dbReference type="EMBL" id="ODQ66416.1"/>
    </source>
</evidence>
<accession>A0A1E3PLU6</accession>
<keyword evidence="7 9" id="KW-0472">Membrane</keyword>
<evidence type="ECO:0000256" key="2">
    <source>
        <dbReference type="ARBA" id="ARBA00022448"/>
    </source>
</evidence>
<dbReference type="OrthoDB" id="26184at2759"/>
<dbReference type="GO" id="GO:0030897">
    <property type="term" value="C:HOPS complex"/>
    <property type="evidence" value="ECO:0007669"/>
    <property type="project" value="UniProtKB-UniRule"/>
</dbReference>
<comment type="similarity">
    <text evidence="1 9">Belongs to the VPS11 family.</text>
</comment>
<dbReference type="InterPro" id="IPR016528">
    <property type="entry name" value="VPS11"/>
</dbReference>
<protein>
    <recommendedName>
        <fullName evidence="9">E3 ubiquitin-protein ligase PEP5</fullName>
        <ecNumber evidence="9">2.3.2.27</ecNumber>
    </recommendedName>
</protein>
<dbReference type="SUPFAM" id="SSF57850">
    <property type="entry name" value="RING/U-box"/>
    <property type="match status" value="1"/>
</dbReference>
<dbReference type="PROSITE" id="PS50236">
    <property type="entry name" value="CHCR"/>
    <property type="match status" value="1"/>
</dbReference>
<feature type="repeat" description="CHCR" evidence="11">
    <location>
        <begin position="419"/>
        <end position="565"/>
    </location>
</feature>
<dbReference type="InterPro" id="IPR024763">
    <property type="entry name" value="VPS11_C"/>
</dbReference>
<dbReference type="Gene3D" id="2.130.10.10">
    <property type="entry name" value="YVTN repeat-like/Quinoprotein amine dehydrogenase"/>
    <property type="match status" value="1"/>
</dbReference>
<dbReference type="InterPro" id="IPR057308">
    <property type="entry name" value="CHCR_PEP5_VPS11"/>
</dbReference>
<dbReference type="PANTHER" id="PTHR23323">
    <property type="entry name" value="VACUOLAR PROTEIN SORTING-ASSOCIATED PROTEIN"/>
    <property type="match status" value="1"/>
</dbReference>
<dbReference type="GO" id="GO:0033263">
    <property type="term" value="C:CORVET complex"/>
    <property type="evidence" value="ECO:0007669"/>
    <property type="project" value="UniProtKB-UniRule"/>
</dbReference>
<dbReference type="PIRSF" id="PIRSF007860">
    <property type="entry name" value="VPS11"/>
    <property type="match status" value="1"/>
</dbReference>
<evidence type="ECO:0000256" key="11">
    <source>
        <dbReference type="PROSITE-ProRule" id="PRU01006"/>
    </source>
</evidence>
<dbReference type="InterPro" id="IPR011990">
    <property type="entry name" value="TPR-like_helical_dom_sf"/>
</dbReference>
<dbReference type="Pfam" id="PF23356">
    <property type="entry name" value="TPR_PEP5_VPS11"/>
    <property type="match status" value="2"/>
</dbReference>
<feature type="domain" description="RING-type" evidence="12">
    <location>
        <begin position="892"/>
        <end position="936"/>
    </location>
</feature>
<dbReference type="EMBL" id="KV454408">
    <property type="protein sequence ID" value="ODQ66416.1"/>
    <property type="molecule type" value="Genomic_DNA"/>
</dbReference>
<dbReference type="Proteomes" id="UP000095009">
    <property type="component" value="Unassembled WGS sequence"/>
</dbReference>
<dbReference type="GO" id="GO:0061630">
    <property type="term" value="F:ubiquitin protein ligase activity"/>
    <property type="evidence" value="ECO:0007669"/>
    <property type="project" value="UniProtKB-EC"/>
</dbReference>
<dbReference type="PROSITE" id="PS50089">
    <property type="entry name" value="ZF_RING_2"/>
    <property type="match status" value="1"/>
</dbReference>
<keyword evidence="6 9" id="KW-0653">Protein transport</keyword>
<dbReference type="GO" id="GO:0006904">
    <property type="term" value="P:vesicle docking involved in exocytosis"/>
    <property type="evidence" value="ECO:0007669"/>
    <property type="project" value="TreeGrafter"/>
</dbReference>
<dbReference type="PANTHER" id="PTHR23323:SF24">
    <property type="entry name" value="VACUOLAR PROTEIN SORTING-ASSOCIATED PROTEIN 11 HOMOLOG"/>
    <property type="match status" value="1"/>
</dbReference>
<evidence type="ECO:0000256" key="1">
    <source>
        <dbReference type="ARBA" id="ARBA00007070"/>
    </source>
</evidence>
<evidence type="ECO:0000256" key="9">
    <source>
        <dbReference type="PIRNR" id="PIRNR007860"/>
    </source>
</evidence>
<reference evidence="13 14" key="1">
    <citation type="journal article" date="2016" name="Proc. Natl. Acad. Sci. U.S.A.">
        <title>Comparative genomics of biotechnologically important yeasts.</title>
        <authorList>
            <person name="Riley R."/>
            <person name="Haridas S."/>
            <person name="Wolfe K.H."/>
            <person name="Lopes M.R."/>
            <person name="Hittinger C.T."/>
            <person name="Goeker M."/>
            <person name="Salamov A.A."/>
            <person name="Wisecaver J.H."/>
            <person name="Long T.M."/>
            <person name="Calvey C.H."/>
            <person name="Aerts A.L."/>
            <person name="Barry K.W."/>
            <person name="Choi C."/>
            <person name="Clum A."/>
            <person name="Coughlan A.Y."/>
            <person name="Deshpande S."/>
            <person name="Douglass A.P."/>
            <person name="Hanson S.J."/>
            <person name="Klenk H.-P."/>
            <person name="LaButti K.M."/>
            <person name="Lapidus A."/>
            <person name="Lindquist E.A."/>
            <person name="Lipzen A.M."/>
            <person name="Meier-Kolthoff J.P."/>
            <person name="Ohm R.A."/>
            <person name="Otillar R.P."/>
            <person name="Pangilinan J.L."/>
            <person name="Peng Y."/>
            <person name="Rokas A."/>
            <person name="Rosa C.A."/>
            <person name="Scheuner C."/>
            <person name="Sibirny A.A."/>
            <person name="Slot J.C."/>
            <person name="Stielow J.B."/>
            <person name="Sun H."/>
            <person name="Kurtzman C.P."/>
            <person name="Blackwell M."/>
            <person name="Grigoriev I.V."/>
            <person name="Jeffries T.W."/>
        </authorList>
    </citation>
    <scope>NUCLEOTIDE SEQUENCE [LARGE SCALE GENOMIC DNA]</scope>
    <source>
        <strain evidence="13 14">DSM 6958</strain>
    </source>
</reference>
<proteinExistence type="inferred from homology"/>
<dbReference type="STRING" id="857566.A0A1E3PLU6"/>
<dbReference type="EC" id="2.3.2.27" evidence="9"/>
<dbReference type="InterPro" id="IPR001841">
    <property type="entry name" value="Znf_RING"/>
</dbReference>
<dbReference type="InterPro" id="IPR036322">
    <property type="entry name" value="WD40_repeat_dom_sf"/>
</dbReference>
<dbReference type="GO" id="GO:0030674">
    <property type="term" value="F:protein-macromolecule adaptor activity"/>
    <property type="evidence" value="ECO:0007669"/>
    <property type="project" value="TreeGrafter"/>
</dbReference>
<dbReference type="GO" id="GO:0008270">
    <property type="term" value="F:zinc ion binding"/>
    <property type="evidence" value="ECO:0007669"/>
    <property type="project" value="UniProtKB-KW"/>
</dbReference>
<evidence type="ECO:0000256" key="4">
    <source>
        <dbReference type="ARBA" id="ARBA00022771"/>
    </source>
</evidence>
<evidence type="ECO:0000259" key="12">
    <source>
        <dbReference type="PROSITE" id="PS50089"/>
    </source>
</evidence>
<dbReference type="AlphaFoldDB" id="A0A1E3PLU6"/>
<dbReference type="Pfam" id="PF12451">
    <property type="entry name" value="VPS11_C"/>
    <property type="match status" value="1"/>
</dbReference>
<dbReference type="GO" id="GO:0048284">
    <property type="term" value="P:organelle fusion"/>
    <property type="evidence" value="ECO:0007669"/>
    <property type="project" value="TreeGrafter"/>
</dbReference>
<evidence type="ECO:0000256" key="8">
    <source>
        <dbReference type="ARBA" id="ARBA00029433"/>
    </source>
</evidence>
<keyword evidence="5" id="KW-0862">Zinc</keyword>
<dbReference type="InterPro" id="IPR015943">
    <property type="entry name" value="WD40/YVTN_repeat-like_dom_sf"/>
</dbReference>
<keyword evidence="9" id="KW-0833">Ubl conjugation pathway</keyword>
<keyword evidence="2 9" id="KW-0813">Transport</keyword>
<dbReference type="GO" id="GO:0006886">
    <property type="term" value="P:intracellular protein transport"/>
    <property type="evidence" value="ECO:0007669"/>
    <property type="project" value="UniProtKB-UniRule"/>
</dbReference>
<dbReference type="InterPro" id="IPR000547">
    <property type="entry name" value="Clathrin_H-chain/VPS_repeat"/>
</dbReference>
<comment type="subunit">
    <text evidence="9">Component of the homotypic vacuole fusion and vacuole protein sorting (HOPS) complex. Component of the class C core vacuole/endosome tethering (CORVET) complex.</text>
</comment>
<dbReference type="GO" id="GO:0007033">
    <property type="term" value="P:vacuole organization"/>
    <property type="evidence" value="ECO:0007669"/>
    <property type="project" value="TreeGrafter"/>
</dbReference>
<dbReference type="GO" id="GO:0007032">
    <property type="term" value="P:endosome organization"/>
    <property type="evidence" value="ECO:0007669"/>
    <property type="project" value="TreeGrafter"/>
</dbReference>
<dbReference type="Gene3D" id="1.25.40.10">
    <property type="entry name" value="Tetratricopeptide repeat domain"/>
    <property type="match status" value="1"/>
</dbReference>